<sequence length="84" mass="9931">MPHIFRYTETTLQKKLLHNDLLGHATAQHYPTALYRYKKRSMEGVPEHFDFHTRNQSHRGQPTLEAMPRIYGDKSHAPTYLHNC</sequence>
<name>A0A445MXW0_9BACT</name>
<accession>A0A445MXW0</accession>
<dbReference type="AlphaFoldDB" id="A0A445MXW0"/>
<gene>
    <name evidence="1" type="ORF">PITCH_A230050</name>
</gene>
<organism evidence="1">
    <name type="scientific">uncultured Desulfobacterium sp</name>
    <dbReference type="NCBI Taxonomy" id="201089"/>
    <lineage>
        <taxon>Bacteria</taxon>
        <taxon>Pseudomonadati</taxon>
        <taxon>Thermodesulfobacteriota</taxon>
        <taxon>Desulfobacteria</taxon>
        <taxon>Desulfobacterales</taxon>
        <taxon>Desulfobacteriaceae</taxon>
        <taxon>Desulfobacterium</taxon>
        <taxon>environmental samples</taxon>
    </lineage>
</organism>
<dbReference type="EMBL" id="OJIN01000146">
    <property type="protein sequence ID" value="SPD74364.1"/>
    <property type="molecule type" value="Genomic_DNA"/>
</dbReference>
<protein>
    <submittedName>
        <fullName evidence="1">Uncharacterized protein</fullName>
    </submittedName>
</protein>
<evidence type="ECO:0000313" key="1">
    <source>
        <dbReference type="EMBL" id="SPD74364.1"/>
    </source>
</evidence>
<proteinExistence type="predicted"/>
<reference evidence="1" key="1">
    <citation type="submission" date="2018-01" db="EMBL/GenBank/DDBJ databases">
        <authorList>
            <person name="Regsiter A."/>
            <person name="William W."/>
        </authorList>
    </citation>
    <scope>NUCLEOTIDE SEQUENCE</scope>
    <source>
        <strain evidence="1">TRIP AH-1</strain>
    </source>
</reference>